<sequence length="30" mass="3289">MLSHKMPKSIWYFLILTGAVSTFVACTGVS</sequence>
<organism evidence="1">
    <name type="scientific">marine metagenome</name>
    <dbReference type="NCBI Taxonomy" id="408172"/>
    <lineage>
        <taxon>unclassified sequences</taxon>
        <taxon>metagenomes</taxon>
        <taxon>ecological metagenomes</taxon>
    </lineage>
</organism>
<evidence type="ECO:0000313" key="1">
    <source>
        <dbReference type="EMBL" id="SVE32042.1"/>
    </source>
</evidence>
<reference evidence="1" key="1">
    <citation type="submission" date="2018-05" db="EMBL/GenBank/DDBJ databases">
        <authorList>
            <person name="Lanie J.A."/>
            <person name="Ng W.-L."/>
            <person name="Kazmierczak K.M."/>
            <person name="Andrzejewski T.M."/>
            <person name="Davidsen T.M."/>
            <person name="Wayne K.J."/>
            <person name="Tettelin H."/>
            <person name="Glass J.I."/>
            <person name="Rusch D."/>
            <person name="Podicherti R."/>
            <person name="Tsui H.-C.T."/>
            <person name="Winkler M.E."/>
        </authorList>
    </citation>
    <scope>NUCLEOTIDE SEQUENCE</scope>
</reference>
<feature type="non-terminal residue" evidence="1">
    <location>
        <position position="30"/>
    </location>
</feature>
<protein>
    <submittedName>
        <fullName evidence="1">Uncharacterized protein</fullName>
    </submittedName>
</protein>
<proteinExistence type="predicted"/>
<dbReference type="PROSITE" id="PS51257">
    <property type="entry name" value="PROKAR_LIPOPROTEIN"/>
    <property type="match status" value="1"/>
</dbReference>
<gene>
    <name evidence="1" type="ORF">METZ01_LOCUS484896</name>
</gene>
<name>A0A383CIJ9_9ZZZZ</name>
<accession>A0A383CIJ9</accession>
<dbReference type="EMBL" id="UINC01209148">
    <property type="protein sequence ID" value="SVE32042.1"/>
    <property type="molecule type" value="Genomic_DNA"/>
</dbReference>
<dbReference type="AlphaFoldDB" id="A0A383CIJ9"/>